<name>A0A6I8NTQ0_ORNAN</name>
<evidence type="ECO:0000256" key="6">
    <source>
        <dbReference type="ARBA" id="ARBA00022485"/>
    </source>
</evidence>
<evidence type="ECO:0000256" key="3">
    <source>
        <dbReference type="ARBA" id="ARBA00008343"/>
    </source>
</evidence>
<evidence type="ECO:0000256" key="4">
    <source>
        <dbReference type="ARBA" id="ARBA00012045"/>
    </source>
</evidence>
<feature type="region of interest" description="Disordered" evidence="14">
    <location>
        <begin position="393"/>
        <end position="436"/>
    </location>
</feature>
<keyword evidence="17" id="KW-1185">Reference proteome</keyword>
<evidence type="ECO:0000256" key="14">
    <source>
        <dbReference type="SAM" id="MobiDB-lite"/>
    </source>
</evidence>
<dbReference type="GO" id="GO:0005634">
    <property type="term" value="C:nucleus"/>
    <property type="evidence" value="ECO:0000318"/>
    <property type="project" value="GO_Central"/>
</dbReference>
<dbReference type="PANTHER" id="PTHR42944">
    <property type="entry name" value="ADENINE DNA GLYCOSYLASE"/>
    <property type="match status" value="1"/>
</dbReference>
<evidence type="ECO:0000256" key="2">
    <source>
        <dbReference type="ARBA" id="ARBA00001966"/>
    </source>
</evidence>
<dbReference type="PANTHER" id="PTHR42944:SF1">
    <property type="entry name" value="ADENINE DNA GLYCOSYLASE"/>
    <property type="match status" value="1"/>
</dbReference>
<keyword evidence="13" id="KW-0326">Glycosidase</keyword>
<dbReference type="Pfam" id="PF00730">
    <property type="entry name" value="HhH-GPD"/>
    <property type="match status" value="1"/>
</dbReference>
<dbReference type="CDD" id="cd00056">
    <property type="entry name" value="ENDO3c"/>
    <property type="match status" value="1"/>
</dbReference>
<evidence type="ECO:0000256" key="10">
    <source>
        <dbReference type="ARBA" id="ARBA00023004"/>
    </source>
</evidence>
<dbReference type="SUPFAM" id="SSF48150">
    <property type="entry name" value="DNA-glycosylase"/>
    <property type="match status" value="1"/>
</dbReference>
<feature type="domain" description="HhH-GPD" evidence="15">
    <location>
        <begin position="128"/>
        <end position="280"/>
    </location>
</feature>
<dbReference type="FunFam" id="1.10.1670.10:FF:000002">
    <property type="entry name" value="Adenine DNA glycosylase"/>
    <property type="match status" value="1"/>
</dbReference>
<keyword evidence="11" id="KW-0411">Iron-sulfur</keyword>
<comment type="cofactor">
    <cofactor evidence="2">
        <name>[4Fe-4S] cluster</name>
        <dbReference type="ChEBI" id="CHEBI:49883"/>
    </cofactor>
</comment>
<dbReference type="PROSITE" id="PS01155">
    <property type="entry name" value="ENDONUCLEASE_III_2"/>
    <property type="match status" value="1"/>
</dbReference>
<keyword evidence="9" id="KW-0378">Hydrolase</keyword>
<dbReference type="InterPro" id="IPR000445">
    <property type="entry name" value="HhH_motif"/>
</dbReference>
<proteinExistence type="inferred from homology"/>
<dbReference type="GeneTree" id="ENSGT00510000047220"/>
<feature type="compositionally biased region" description="Low complexity" evidence="14">
    <location>
        <begin position="735"/>
        <end position="745"/>
    </location>
</feature>
<dbReference type="GO" id="GO:0034039">
    <property type="term" value="F:8-oxo-7,8-dihydroguanine DNA N-glycosylase activity"/>
    <property type="evidence" value="ECO:0000318"/>
    <property type="project" value="GO_Central"/>
</dbReference>
<protein>
    <recommendedName>
        <fullName evidence="5">Adenine DNA glycosylase</fullName>
        <ecNumber evidence="4">3.2.2.31</ecNumber>
    </recommendedName>
</protein>
<dbReference type="GO" id="GO:0006284">
    <property type="term" value="P:base-excision repair"/>
    <property type="evidence" value="ECO:0000318"/>
    <property type="project" value="GO_Central"/>
</dbReference>
<evidence type="ECO:0000256" key="1">
    <source>
        <dbReference type="ARBA" id="ARBA00000843"/>
    </source>
</evidence>
<dbReference type="Pfam" id="PF10576">
    <property type="entry name" value="EndIII_4Fe-2S"/>
    <property type="match status" value="1"/>
</dbReference>
<evidence type="ECO:0000256" key="12">
    <source>
        <dbReference type="ARBA" id="ARBA00023204"/>
    </source>
</evidence>
<dbReference type="InterPro" id="IPR015797">
    <property type="entry name" value="NUDIX_hydrolase-like_dom_sf"/>
</dbReference>
<dbReference type="CDD" id="cd03431">
    <property type="entry name" value="NUDIX_DNA_Glycosylase_C-MutY"/>
    <property type="match status" value="1"/>
</dbReference>
<reference evidence="16" key="3">
    <citation type="submission" date="2025-09" db="UniProtKB">
        <authorList>
            <consortium name="Ensembl"/>
        </authorList>
    </citation>
    <scope>IDENTIFICATION</scope>
    <source>
        <strain evidence="16">Glennie</strain>
    </source>
</reference>
<dbReference type="SMART" id="SM00525">
    <property type="entry name" value="FES"/>
    <property type="match status" value="1"/>
</dbReference>
<evidence type="ECO:0000256" key="5">
    <source>
        <dbReference type="ARBA" id="ARBA00022023"/>
    </source>
</evidence>
<dbReference type="Gene3D" id="3.90.79.10">
    <property type="entry name" value="Nucleoside Triphosphate Pyrophosphohydrolase"/>
    <property type="match status" value="1"/>
</dbReference>
<sequence>MKKKRAAVPSERKPPARRRTSPRSDKPKTSTLPGAEVTAEAAPARSGLDGAAVSAVSKGAGARPAGSVPPAPFCPSHLFDDMAEVGAFRSRLLTWYDRAKRDLPWRRRAASEPDPDRRAYAVWVSEIMLQQTQVATVIDYYNRWMQKWPTLPELAGASLEEVNQMWAGLGYYSRGRRLQEGAHKVMVELGGHVPRTAEELRKLLPGVGKYTAGAIASIAFGQVTSVVDGNVIRVLCRLRGIGADPSSPVVSQQLWSLAQRLVDPQRPGDFNQASMELGAIVCTPRAPLCSECPVRELCWARQKVERDQALASQRLLSSRSLRASRDIEDCAGAAGQCPLCLPPTEPWNRELGVTNLPLKPRRRPPRVERAATCVLEQQQAGPGGNRFLLVQRPSSGTSWRHGGGPEEREPGERRLGRVDGESWSPSGGGTDASDPLKLEGSVGGWSRSPCQALTVISPPPRAGLLAGFWEFPCVPTGPSEQKRRQALLEALRARTGGPVPAAGLKRLGEVGGTGRAGLGFGATAPRLAASPTPGVGFPQVVHVFSHIQLTYEVYGLALERQPRGPAPPGARWLTRADLQGAAVSTAMKKVFRMYEGRQPGGKGVSHWAAVGEAGLPLPGGTAPFSLAPAILGAAGTPSTSPTAPPNRLVSAGHSSRVQSHPPAAPPTPPPPVPLHRAPSGSHGLPTGSSPSMPFSSRAPPPDRALPRVLTPGPGGPGWPEGPAVRAPPRPILPASSFLCSSGLSS</sequence>
<dbReference type="SMART" id="SM00478">
    <property type="entry name" value="ENDO3c"/>
    <property type="match status" value="1"/>
</dbReference>
<feature type="compositionally biased region" description="Pro residues" evidence="14">
    <location>
        <begin position="662"/>
        <end position="673"/>
    </location>
</feature>
<dbReference type="GO" id="GO:0046872">
    <property type="term" value="F:metal ion binding"/>
    <property type="evidence" value="ECO:0007669"/>
    <property type="project" value="UniProtKB-KW"/>
</dbReference>
<keyword evidence="8" id="KW-0227">DNA damage</keyword>
<dbReference type="Pfam" id="PF00633">
    <property type="entry name" value="HHH"/>
    <property type="match status" value="1"/>
</dbReference>
<reference evidence="16" key="2">
    <citation type="submission" date="2025-08" db="UniProtKB">
        <authorList>
            <consortium name="Ensembl"/>
        </authorList>
    </citation>
    <scope>IDENTIFICATION</scope>
    <source>
        <strain evidence="16">Glennie</strain>
    </source>
</reference>
<dbReference type="InParanoid" id="A0A6I8NTQ0"/>
<evidence type="ECO:0000256" key="8">
    <source>
        <dbReference type="ARBA" id="ARBA00022763"/>
    </source>
</evidence>
<dbReference type="InterPro" id="IPR029119">
    <property type="entry name" value="MutY_C"/>
</dbReference>
<feature type="region of interest" description="Disordered" evidence="14">
    <location>
        <begin position="635"/>
        <end position="745"/>
    </location>
</feature>
<keyword evidence="10" id="KW-0408">Iron</keyword>
<comment type="similarity">
    <text evidence="3">Belongs to the Nth/MutY family.</text>
</comment>
<dbReference type="FunFam" id="1.10.340.30:FF:000002">
    <property type="entry name" value="Adenine DNA glycosylase"/>
    <property type="match status" value="1"/>
</dbReference>
<dbReference type="Proteomes" id="UP000002279">
    <property type="component" value="Chromosome 18"/>
</dbReference>
<accession>A0A6I8NTQ0</accession>
<dbReference type="InterPro" id="IPR003651">
    <property type="entry name" value="Endonuclease3_FeS-loop_motif"/>
</dbReference>
<keyword evidence="6" id="KW-0004">4Fe-4S</keyword>
<reference evidence="16 17" key="1">
    <citation type="journal article" date="2008" name="Nature">
        <title>Genome analysis of the platypus reveals unique signatures of evolution.</title>
        <authorList>
            <person name="Warren W.C."/>
            <person name="Hillier L.W."/>
            <person name="Marshall Graves J.A."/>
            <person name="Birney E."/>
            <person name="Ponting C.P."/>
            <person name="Grutzner F."/>
            <person name="Belov K."/>
            <person name="Miller W."/>
            <person name="Clarke L."/>
            <person name="Chinwalla A.T."/>
            <person name="Yang S.P."/>
            <person name="Heger A."/>
            <person name="Locke D.P."/>
            <person name="Miethke P."/>
            <person name="Waters P.D."/>
            <person name="Veyrunes F."/>
            <person name="Fulton L."/>
            <person name="Fulton B."/>
            <person name="Graves T."/>
            <person name="Wallis J."/>
            <person name="Puente X.S."/>
            <person name="Lopez-Otin C."/>
            <person name="Ordonez G.R."/>
            <person name="Eichler E.E."/>
            <person name="Chen L."/>
            <person name="Cheng Z."/>
            <person name="Deakin J.E."/>
            <person name="Alsop A."/>
            <person name="Thompson K."/>
            <person name="Kirby P."/>
            <person name="Papenfuss A.T."/>
            <person name="Wakefield M.J."/>
            <person name="Olender T."/>
            <person name="Lancet D."/>
            <person name="Huttley G.A."/>
            <person name="Smit A.F."/>
            <person name="Pask A."/>
            <person name="Temple-Smith P."/>
            <person name="Batzer M.A."/>
            <person name="Walker J.A."/>
            <person name="Konkel M.K."/>
            <person name="Harris R.S."/>
            <person name="Whittington C.M."/>
            <person name="Wong E.S."/>
            <person name="Gemmell N.J."/>
            <person name="Buschiazzo E."/>
            <person name="Vargas Jentzsch I.M."/>
            <person name="Merkel A."/>
            <person name="Schmitz J."/>
            <person name="Zemann A."/>
            <person name="Churakov G."/>
            <person name="Kriegs J.O."/>
            <person name="Brosius J."/>
            <person name="Murchison E.P."/>
            <person name="Sachidanandam R."/>
            <person name="Smith C."/>
            <person name="Hannon G.J."/>
            <person name="Tsend-Ayush E."/>
            <person name="McMillan D."/>
            <person name="Attenborough R."/>
            <person name="Rens W."/>
            <person name="Ferguson-Smith M."/>
            <person name="Lefevre C.M."/>
            <person name="Sharp J.A."/>
            <person name="Nicholas K.R."/>
            <person name="Ray D.A."/>
            <person name="Kube M."/>
            <person name="Reinhardt R."/>
            <person name="Pringle T.H."/>
            <person name="Taylor J."/>
            <person name="Jones R.C."/>
            <person name="Nixon B."/>
            <person name="Dacheux J.L."/>
            <person name="Niwa H."/>
            <person name="Sekita Y."/>
            <person name="Huang X."/>
            <person name="Stark A."/>
            <person name="Kheradpour P."/>
            <person name="Kellis M."/>
            <person name="Flicek P."/>
            <person name="Chen Y."/>
            <person name="Webber C."/>
            <person name="Hardison R."/>
            <person name="Nelson J."/>
            <person name="Hallsworth-Pepin K."/>
            <person name="Delehaunty K."/>
            <person name="Markovic C."/>
            <person name="Minx P."/>
            <person name="Feng Y."/>
            <person name="Kremitzki C."/>
            <person name="Mitreva M."/>
            <person name="Glasscock J."/>
            <person name="Wylie T."/>
            <person name="Wohldmann P."/>
            <person name="Thiru P."/>
            <person name="Nhan M.N."/>
            <person name="Pohl C.S."/>
            <person name="Smith S.M."/>
            <person name="Hou S."/>
            <person name="Nefedov M."/>
            <person name="de Jong P.J."/>
            <person name="Renfree M.B."/>
            <person name="Mardis E.R."/>
            <person name="Wilson R.K."/>
        </authorList>
    </citation>
    <scope>NUCLEOTIDE SEQUENCE [LARGE SCALE GENOMIC DNA]</scope>
    <source>
        <strain evidence="16 17">Glennie</strain>
    </source>
</reference>
<dbReference type="FunCoup" id="A0A6I8NTQ0">
    <property type="interactions" value="1480"/>
</dbReference>
<gene>
    <name evidence="16" type="primary">MUTYH</name>
</gene>
<dbReference type="Gene3D" id="1.10.1670.10">
    <property type="entry name" value="Helix-hairpin-Helix base-excision DNA repair enzymes (C-terminal)"/>
    <property type="match status" value="1"/>
</dbReference>
<evidence type="ECO:0000256" key="13">
    <source>
        <dbReference type="ARBA" id="ARBA00023295"/>
    </source>
</evidence>
<keyword evidence="7" id="KW-0479">Metal-binding</keyword>
<dbReference type="EC" id="3.2.2.31" evidence="4"/>
<keyword evidence="12" id="KW-0234">DNA repair</keyword>
<evidence type="ECO:0000259" key="15">
    <source>
        <dbReference type="SMART" id="SM00478"/>
    </source>
</evidence>
<dbReference type="InterPro" id="IPR044298">
    <property type="entry name" value="MIG/MutY"/>
</dbReference>
<evidence type="ECO:0000256" key="7">
    <source>
        <dbReference type="ARBA" id="ARBA00022723"/>
    </source>
</evidence>
<dbReference type="InterPro" id="IPR003265">
    <property type="entry name" value="HhH-GPD_domain"/>
</dbReference>
<comment type="catalytic activity">
    <reaction evidence="1">
        <text>Hydrolyzes free adenine bases from 7,8-dihydro-8-oxoguanine:adenine mismatched double-stranded DNA, leaving an apurinic site.</text>
        <dbReference type="EC" id="3.2.2.31"/>
    </reaction>
</comment>
<dbReference type="Gene3D" id="1.10.340.30">
    <property type="entry name" value="Hypothetical protein, domain 2"/>
    <property type="match status" value="1"/>
</dbReference>
<dbReference type="InterPro" id="IPR004036">
    <property type="entry name" value="Endonuclease-III-like_CS2"/>
</dbReference>
<evidence type="ECO:0000313" key="17">
    <source>
        <dbReference type="Proteomes" id="UP000002279"/>
    </source>
</evidence>
<feature type="region of interest" description="Disordered" evidence="14">
    <location>
        <begin position="1"/>
        <end position="48"/>
    </location>
</feature>
<evidence type="ECO:0000256" key="11">
    <source>
        <dbReference type="ARBA" id="ARBA00023014"/>
    </source>
</evidence>
<organism evidence="16 17">
    <name type="scientific">Ornithorhynchus anatinus</name>
    <name type="common">Duckbill platypus</name>
    <dbReference type="NCBI Taxonomy" id="9258"/>
    <lineage>
        <taxon>Eukaryota</taxon>
        <taxon>Metazoa</taxon>
        <taxon>Chordata</taxon>
        <taxon>Craniata</taxon>
        <taxon>Vertebrata</taxon>
        <taxon>Euteleostomi</taxon>
        <taxon>Mammalia</taxon>
        <taxon>Monotremata</taxon>
        <taxon>Ornithorhynchidae</taxon>
        <taxon>Ornithorhynchus</taxon>
    </lineage>
</organism>
<dbReference type="AlphaFoldDB" id="A0A6I8NTQ0"/>
<dbReference type="SUPFAM" id="SSF55811">
    <property type="entry name" value="Nudix"/>
    <property type="match status" value="1"/>
</dbReference>
<dbReference type="GO" id="GO:0035485">
    <property type="term" value="F:adenine/guanine mispair binding"/>
    <property type="evidence" value="ECO:0000318"/>
    <property type="project" value="GO_Central"/>
</dbReference>
<evidence type="ECO:0000256" key="9">
    <source>
        <dbReference type="ARBA" id="ARBA00022801"/>
    </source>
</evidence>
<evidence type="ECO:0000313" key="16">
    <source>
        <dbReference type="Ensembl" id="ENSOANP00000043928.1"/>
    </source>
</evidence>
<dbReference type="InterPro" id="IPR023170">
    <property type="entry name" value="HhH_base_excis_C"/>
</dbReference>
<dbReference type="Ensembl" id="ENSOANT00000064200.1">
    <property type="protein sequence ID" value="ENSOANP00000043928.1"/>
    <property type="gene ID" value="ENSOANG00000014215.5"/>
</dbReference>
<dbReference type="GO" id="GO:0006298">
    <property type="term" value="P:mismatch repair"/>
    <property type="evidence" value="ECO:0000318"/>
    <property type="project" value="GO_Central"/>
</dbReference>
<feature type="compositionally biased region" description="Basic and acidic residues" evidence="14">
    <location>
        <begin position="403"/>
        <end position="420"/>
    </location>
</feature>
<dbReference type="InterPro" id="IPR011257">
    <property type="entry name" value="DNA_glycosylase"/>
</dbReference>
<dbReference type="GO" id="GO:0000701">
    <property type="term" value="F:purine-specific mismatch base pair DNA N-glycosylase activity"/>
    <property type="evidence" value="ECO:0000318"/>
    <property type="project" value="GO_Central"/>
</dbReference>
<dbReference type="GO" id="GO:0051539">
    <property type="term" value="F:4 iron, 4 sulfur cluster binding"/>
    <property type="evidence" value="ECO:0007669"/>
    <property type="project" value="UniProtKB-KW"/>
</dbReference>
<dbReference type="Bgee" id="ENSOANG00000014215">
    <property type="expression patterns" value="Expressed in fibroblast and 7 other cell types or tissues"/>
</dbReference>
<dbReference type="GO" id="GO:0032357">
    <property type="term" value="F:oxidized purine DNA binding"/>
    <property type="evidence" value="ECO:0000318"/>
    <property type="project" value="GO_Central"/>
</dbReference>